<feature type="compositionally biased region" description="Polar residues" evidence="6">
    <location>
        <begin position="356"/>
        <end position="367"/>
    </location>
</feature>
<evidence type="ECO:0000256" key="2">
    <source>
        <dbReference type="ARBA" id="ARBA00022692"/>
    </source>
</evidence>
<evidence type="ECO:0000313" key="10">
    <source>
        <dbReference type="Proteomes" id="UP001174934"/>
    </source>
</evidence>
<protein>
    <recommendedName>
        <fullName evidence="8">Rhodopsin domain-containing protein</fullName>
    </recommendedName>
</protein>
<evidence type="ECO:0000256" key="6">
    <source>
        <dbReference type="SAM" id="MobiDB-lite"/>
    </source>
</evidence>
<evidence type="ECO:0000256" key="3">
    <source>
        <dbReference type="ARBA" id="ARBA00022989"/>
    </source>
</evidence>
<dbReference type="AlphaFoldDB" id="A0AA39WAG3"/>
<dbReference type="Proteomes" id="UP001174934">
    <property type="component" value="Unassembled WGS sequence"/>
</dbReference>
<keyword evidence="3 7" id="KW-1133">Transmembrane helix</keyword>
<gene>
    <name evidence="9" type="ORF">B0T17DRAFT_500892</name>
</gene>
<feature type="transmembrane region" description="Helical" evidence="7">
    <location>
        <begin position="98"/>
        <end position="120"/>
    </location>
</feature>
<sequence length="431" mass="47415">MPALDPPAGEVPDFDSPPNRNDIGIIVSVVCVTLTTLMVLARGYFRIVAMKKVAIQDFLALSSFGCYIGYIYCVLSLVHSPGVFVHQWNIRLRDLTEVLWIIHLGANFYGIVIGCMKTAILLDWLQMFTPGNARKTNTKFFYACWAVISVNALYYFSATITQNLSCIPFEKIWDKTIPGGHCIDEKVLQIVAAAINLVSDVAILILPQHIIWKLQISQQKKIGVSLIFAVGIFGCIAAGIRLSYSISFHSSPDASYAVSLLALWSVGEMSAVFLVFCVPAIPKTLKHLGLWKLLFPNSPNSSAAKSGGSNVLGGGLSLSGKSGGGSGAHHHRNSMPLRYQKLDRERDGVPLKDLPSNDSQAVMYSSESTERLQDDAVEYQMDPKNDFGILRTTQVVTVTTPAVHVQPRGAPREISRDRLVQDDRQHPWVAR</sequence>
<dbReference type="GO" id="GO:0016020">
    <property type="term" value="C:membrane"/>
    <property type="evidence" value="ECO:0007669"/>
    <property type="project" value="UniProtKB-SubCell"/>
</dbReference>
<evidence type="ECO:0000259" key="8">
    <source>
        <dbReference type="Pfam" id="PF20684"/>
    </source>
</evidence>
<proteinExistence type="inferred from homology"/>
<dbReference type="PANTHER" id="PTHR33048">
    <property type="entry name" value="PTH11-LIKE INTEGRAL MEMBRANE PROTEIN (AFU_ORTHOLOGUE AFUA_5G11245)"/>
    <property type="match status" value="1"/>
</dbReference>
<comment type="similarity">
    <text evidence="5">Belongs to the SAT4 family.</text>
</comment>
<feature type="transmembrane region" description="Helical" evidence="7">
    <location>
        <begin position="23"/>
        <end position="45"/>
    </location>
</feature>
<evidence type="ECO:0000256" key="7">
    <source>
        <dbReference type="SAM" id="Phobius"/>
    </source>
</evidence>
<keyword evidence="4 7" id="KW-0472">Membrane</keyword>
<feature type="transmembrane region" description="Helical" evidence="7">
    <location>
        <begin position="57"/>
        <end position="78"/>
    </location>
</feature>
<comment type="caution">
    <text evidence="9">The sequence shown here is derived from an EMBL/GenBank/DDBJ whole genome shotgun (WGS) entry which is preliminary data.</text>
</comment>
<accession>A0AA39WAG3</accession>
<feature type="compositionally biased region" description="Basic and acidic residues" evidence="6">
    <location>
        <begin position="410"/>
        <end position="431"/>
    </location>
</feature>
<feature type="transmembrane region" description="Helical" evidence="7">
    <location>
        <begin position="187"/>
        <end position="210"/>
    </location>
</feature>
<reference evidence="9" key="1">
    <citation type="submission" date="2023-06" db="EMBL/GenBank/DDBJ databases">
        <title>Genome-scale phylogeny and comparative genomics of the fungal order Sordariales.</title>
        <authorList>
            <consortium name="Lawrence Berkeley National Laboratory"/>
            <person name="Hensen N."/>
            <person name="Bonometti L."/>
            <person name="Westerberg I."/>
            <person name="Brannstrom I.O."/>
            <person name="Guillou S."/>
            <person name="Cros-Aarteil S."/>
            <person name="Calhoun S."/>
            <person name="Haridas S."/>
            <person name="Kuo A."/>
            <person name="Mondo S."/>
            <person name="Pangilinan J."/>
            <person name="Riley R."/>
            <person name="LaButti K."/>
            <person name="Andreopoulos B."/>
            <person name="Lipzen A."/>
            <person name="Chen C."/>
            <person name="Yanf M."/>
            <person name="Daum C."/>
            <person name="Ng V."/>
            <person name="Clum A."/>
            <person name="Steindorff A."/>
            <person name="Ohm R."/>
            <person name="Martin F."/>
            <person name="Silar P."/>
            <person name="Natvig D."/>
            <person name="Lalanne C."/>
            <person name="Gautier V."/>
            <person name="Ament-velasquez S.L."/>
            <person name="Kruys A."/>
            <person name="Hutchinson M.I."/>
            <person name="Powell A.J."/>
            <person name="Barry K."/>
            <person name="Miller A.N."/>
            <person name="Grigoriev I.V."/>
            <person name="Debuchy R."/>
            <person name="Gladieux P."/>
            <person name="Thoren M.H."/>
            <person name="Johannesson H."/>
        </authorList>
    </citation>
    <scope>NUCLEOTIDE SEQUENCE</scope>
    <source>
        <strain evidence="9">SMH3391-2</strain>
    </source>
</reference>
<feature type="transmembrane region" description="Helical" evidence="7">
    <location>
        <begin position="222"/>
        <end position="244"/>
    </location>
</feature>
<dbReference type="InterPro" id="IPR049326">
    <property type="entry name" value="Rhodopsin_dom_fungi"/>
</dbReference>
<dbReference type="EMBL" id="JAULSR010000011">
    <property type="protein sequence ID" value="KAK0610183.1"/>
    <property type="molecule type" value="Genomic_DNA"/>
</dbReference>
<dbReference type="InterPro" id="IPR052337">
    <property type="entry name" value="SAT4-like"/>
</dbReference>
<comment type="subcellular location">
    <subcellularLocation>
        <location evidence="1">Membrane</location>
        <topology evidence="1">Multi-pass membrane protein</topology>
    </subcellularLocation>
</comment>
<feature type="region of interest" description="Disordered" evidence="6">
    <location>
        <begin position="348"/>
        <end position="367"/>
    </location>
</feature>
<feature type="domain" description="Rhodopsin" evidence="8">
    <location>
        <begin position="41"/>
        <end position="286"/>
    </location>
</feature>
<evidence type="ECO:0000256" key="1">
    <source>
        <dbReference type="ARBA" id="ARBA00004141"/>
    </source>
</evidence>
<dbReference type="PANTHER" id="PTHR33048:SF47">
    <property type="entry name" value="INTEGRAL MEMBRANE PROTEIN-RELATED"/>
    <property type="match status" value="1"/>
</dbReference>
<keyword evidence="2 7" id="KW-0812">Transmembrane</keyword>
<feature type="transmembrane region" description="Helical" evidence="7">
    <location>
        <begin position="256"/>
        <end position="281"/>
    </location>
</feature>
<feature type="region of interest" description="Disordered" evidence="6">
    <location>
        <begin position="406"/>
        <end position="431"/>
    </location>
</feature>
<evidence type="ECO:0000256" key="4">
    <source>
        <dbReference type="ARBA" id="ARBA00023136"/>
    </source>
</evidence>
<organism evidence="9 10">
    <name type="scientific">Bombardia bombarda</name>
    <dbReference type="NCBI Taxonomy" id="252184"/>
    <lineage>
        <taxon>Eukaryota</taxon>
        <taxon>Fungi</taxon>
        <taxon>Dikarya</taxon>
        <taxon>Ascomycota</taxon>
        <taxon>Pezizomycotina</taxon>
        <taxon>Sordariomycetes</taxon>
        <taxon>Sordariomycetidae</taxon>
        <taxon>Sordariales</taxon>
        <taxon>Lasiosphaeriaceae</taxon>
        <taxon>Bombardia</taxon>
    </lineage>
</organism>
<keyword evidence="10" id="KW-1185">Reference proteome</keyword>
<evidence type="ECO:0000256" key="5">
    <source>
        <dbReference type="ARBA" id="ARBA00038359"/>
    </source>
</evidence>
<evidence type="ECO:0000313" key="9">
    <source>
        <dbReference type="EMBL" id="KAK0610183.1"/>
    </source>
</evidence>
<name>A0AA39WAG3_9PEZI</name>
<feature type="transmembrane region" description="Helical" evidence="7">
    <location>
        <begin position="140"/>
        <end position="157"/>
    </location>
</feature>
<dbReference type="Pfam" id="PF20684">
    <property type="entry name" value="Fung_rhodopsin"/>
    <property type="match status" value="1"/>
</dbReference>